<dbReference type="Proteomes" id="UP000326757">
    <property type="component" value="Unassembled WGS sequence"/>
</dbReference>
<sequence>MYLPQFIAAALMARQSVVVLPSSYCSPDCPTCRIEALAFDNTTSCAENSTFITSCGNCQTCVLTYSIENPDVNTDQQDITPLISSQLNKCLNTPGERTIQQYALQVSNLTALFSRLLGTGSLTTSGMMETRTDSLTMMGSISSVTSESSWPGDLKSDSGDWTTILSTATWASAYFSALSEASKSAMRASSLTQTFSIPKSSTSNPISNPTSILTPTPTMTSETTNSPNSNSTISLTSPTSASPLNKTWIIGPIIGSLLGMSTVLIVIFFTRRKQQREFLLHQQLLRHRHIPIDIEPYMKFSDLNSPASTSSHNSYGDGYLGTGEKAQLHGVSMEMGELQGRELMAPVELPAREPVGSELLTPTGKSFKRKGKREVSPVSPSTAGRRAVTRVKKRRRRGKRYWDYGYTADSFTGRK</sequence>
<evidence type="ECO:0000256" key="2">
    <source>
        <dbReference type="SAM" id="Phobius"/>
    </source>
</evidence>
<protein>
    <submittedName>
        <fullName evidence="3">Uncharacterized protein</fullName>
    </submittedName>
</protein>
<name>A0A5N6JU29_MONLA</name>
<proteinExistence type="predicted"/>
<feature type="transmembrane region" description="Helical" evidence="2">
    <location>
        <begin position="248"/>
        <end position="269"/>
    </location>
</feature>
<organism evidence="3 4">
    <name type="scientific">Monilinia laxa</name>
    <name type="common">Brown rot fungus</name>
    <name type="synonym">Sclerotinia laxa</name>
    <dbReference type="NCBI Taxonomy" id="61186"/>
    <lineage>
        <taxon>Eukaryota</taxon>
        <taxon>Fungi</taxon>
        <taxon>Dikarya</taxon>
        <taxon>Ascomycota</taxon>
        <taxon>Pezizomycotina</taxon>
        <taxon>Leotiomycetes</taxon>
        <taxon>Helotiales</taxon>
        <taxon>Sclerotiniaceae</taxon>
        <taxon>Monilinia</taxon>
    </lineage>
</organism>
<dbReference type="CDD" id="cd12094">
    <property type="entry name" value="TM_ErbB2"/>
    <property type="match status" value="1"/>
</dbReference>
<accession>A0A5N6JU29</accession>
<evidence type="ECO:0000313" key="3">
    <source>
        <dbReference type="EMBL" id="KAB8292087.1"/>
    </source>
</evidence>
<feature type="region of interest" description="Disordered" evidence="1">
    <location>
        <begin position="356"/>
        <end position="394"/>
    </location>
</feature>
<dbReference type="AlphaFoldDB" id="A0A5N6JU29"/>
<gene>
    <name evidence="3" type="ORF">EYC80_007832</name>
</gene>
<comment type="caution">
    <text evidence="3">The sequence shown here is derived from an EMBL/GenBank/DDBJ whole genome shotgun (WGS) entry which is preliminary data.</text>
</comment>
<feature type="region of interest" description="Disordered" evidence="1">
    <location>
        <begin position="198"/>
        <end position="237"/>
    </location>
</feature>
<dbReference type="OrthoDB" id="5414836at2759"/>
<keyword evidence="2" id="KW-1133">Transmembrane helix</keyword>
<keyword evidence="2" id="KW-0812">Transmembrane</keyword>
<reference evidence="3 4" key="1">
    <citation type="submission" date="2019-06" db="EMBL/GenBank/DDBJ databases">
        <title>Genome Sequence of the Brown Rot Fungal Pathogen Monilinia laxa.</title>
        <authorList>
            <person name="De Miccolis Angelini R.M."/>
            <person name="Landi L."/>
            <person name="Abate D."/>
            <person name="Pollastro S."/>
            <person name="Romanazzi G."/>
            <person name="Faretra F."/>
        </authorList>
    </citation>
    <scope>NUCLEOTIDE SEQUENCE [LARGE SCALE GENOMIC DNA]</scope>
    <source>
        <strain evidence="3 4">Mlax316</strain>
    </source>
</reference>
<keyword evidence="2" id="KW-0472">Membrane</keyword>
<keyword evidence="4" id="KW-1185">Reference proteome</keyword>
<evidence type="ECO:0000313" key="4">
    <source>
        <dbReference type="Proteomes" id="UP000326757"/>
    </source>
</evidence>
<evidence type="ECO:0000256" key="1">
    <source>
        <dbReference type="SAM" id="MobiDB-lite"/>
    </source>
</evidence>
<dbReference type="EMBL" id="VIGI01000013">
    <property type="protein sequence ID" value="KAB8292087.1"/>
    <property type="molecule type" value="Genomic_DNA"/>
</dbReference>